<evidence type="ECO:0000313" key="11">
    <source>
        <dbReference type="EMBL" id="CAK7336677.1"/>
    </source>
</evidence>
<sequence>MGYCGLFLLSCLVWSFLIIGTHQLQSSQTQVLRQLRKHLEYPSQLEIWNNHGMDLCYLSPSAQVNMTCQDNVVTELRIVGDKPAKANNFVAFSIPNQTLSGSFSMDSFVTTLARLTSLRVLSLVSVGIWGPLPGKIHRLSSLEYLDLSSNGLFGSIPPKISTMVKLQTLNLDDNFFNGTVPNSFESLSNLTILSLRNNQLKGPFPSSIQRITTLTDLILSGNDISGKLPNLDRLSKLNVLDLSGNSLDSDLPSMPKGLIMVFVSNNSLSGEIPRQYSQLSQLQHFDMSFNELSGKIPASLLSLPNISYLNLASNMLSGSLPDHLNCGSKLQFVDVSNNRLTGGLPYCLSTESGNRVVKFGGNCLSVDLHNQHAESSCIDVPVKRRQSGAKNIIILVGLIAGILVVIALLAFCLLMVCKRYCSQGISEQHLLHKAAQEKSAAGFSSEILSNARFISEAAKLGIQGLPPCRSFTIAELKEATNNFNNSAILGDGSYGKLYKGTLENGTQVAIRCVPSSKKFSMRNLKLRLDLLAKLRHPHLVCLLGHCIDGGGRDDYRVNKVFLVYEYVSNGNFRAHLSEDNPGKVLNWSERLAVLISVAKAIHFLHTGVIPGFFNNRLKANNILLNEYGIAKLSDYGLSIISEATGNSGEIGEGPKSWQMARLEDDVCSFGFILLESLVGPSVSAKRDMLLLDELASCDSQEGRQKLLSPIVLATCSQESLSIVITITNKCICSESWSRPSFEDILWNLQDGYHGLKADVYCPHMPHGKQLADYPRAVLSVALQQLSSAKFNNYEIHGGICSDGDRLSIAQLLDNTLLISPRVSFYSWGGNALF</sequence>
<comment type="subcellular location">
    <subcellularLocation>
        <location evidence="1">Membrane</location>
        <topology evidence="1">Single-pass membrane protein</topology>
    </subcellularLocation>
</comment>
<feature type="chain" id="PRO_5043651373" description="Protein kinase domain-containing protein" evidence="9">
    <location>
        <begin position="24"/>
        <end position="833"/>
    </location>
</feature>
<dbReference type="InterPro" id="IPR003591">
    <property type="entry name" value="Leu-rich_rpt_typical-subtyp"/>
</dbReference>
<gene>
    <name evidence="11" type="ORF">DCAF_LOCUS11688</name>
</gene>
<dbReference type="PROSITE" id="PS50011">
    <property type="entry name" value="PROTEIN_KINASE_DOM"/>
    <property type="match status" value="1"/>
</dbReference>
<keyword evidence="2" id="KW-0433">Leucine-rich repeat</keyword>
<dbReference type="InterPro" id="IPR011009">
    <property type="entry name" value="Kinase-like_dom_sf"/>
</dbReference>
<keyword evidence="3 8" id="KW-0812">Transmembrane</keyword>
<dbReference type="GO" id="GO:0005524">
    <property type="term" value="F:ATP binding"/>
    <property type="evidence" value="ECO:0007669"/>
    <property type="project" value="InterPro"/>
</dbReference>
<dbReference type="PANTHER" id="PTHR48056:SF61">
    <property type="entry name" value="PROTEIN KINASE DOMAIN-CONTAINING PROTEIN"/>
    <property type="match status" value="1"/>
</dbReference>
<organism evidence="11 12">
    <name type="scientific">Dovyalis caffra</name>
    <dbReference type="NCBI Taxonomy" id="77055"/>
    <lineage>
        <taxon>Eukaryota</taxon>
        <taxon>Viridiplantae</taxon>
        <taxon>Streptophyta</taxon>
        <taxon>Embryophyta</taxon>
        <taxon>Tracheophyta</taxon>
        <taxon>Spermatophyta</taxon>
        <taxon>Magnoliopsida</taxon>
        <taxon>eudicotyledons</taxon>
        <taxon>Gunneridae</taxon>
        <taxon>Pentapetalae</taxon>
        <taxon>rosids</taxon>
        <taxon>fabids</taxon>
        <taxon>Malpighiales</taxon>
        <taxon>Salicaceae</taxon>
        <taxon>Flacourtieae</taxon>
        <taxon>Dovyalis</taxon>
    </lineage>
</organism>
<dbReference type="PROSITE" id="PS51450">
    <property type="entry name" value="LRR"/>
    <property type="match status" value="1"/>
</dbReference>
<keyword evidence="7" id="KW-0325">Glycoprotein</keyword>
<dbReference type="Proteomes" id="UP001314170">
    <property type="component" value="Unassembled WGS sequence"/>
</dbReference>
<evidence type="ECO:0000256" key="6">
    <source>
        <dbReference type="ARBA" id="ARBA00023136"/>
    </source>
</evidence>
<dbReference type="SUPFAM" id="SSF56112">
    <property type="entry name" value="Protein kinase-like (PK-like)"/>
    <property type="match status" value="1"/>
</dbReference>
<evidence type="ECO:0000256" key="4">
    <source>
        <dbReference type="ARBA" id="ARBA00022737"/>
    </source>
</evidence>
<dbReference type="InterPro" id="IPR055414">
    <property type="entry name" value="LRR_R13L4/SHOC2-like"/>
</dbReference>
<evidence type="ECO:0000313" key="12">
    <source>
        <dbReference type="Proteomes" id="UP001314170"/>
    </source>
</evidence>
<protein>
    <recommendedName>
        <fullName evidence="10">Protein kinase domain-containing protein</fullName>
    </recommendedName>
</protein>
<feature type="transmembrane region" description="Helical" evidence="8">
    <location>
        <begin position="392"/>
        <end position="416"/>
    </location>
</feature>
<keyword evidence="6 8" id="KW-0472">Membrane</keyword>
<dbReference type="FunFam" id="3.80.10.10:FF:000380">
    <property type="entry name" value="Putative inactive leucine-rich repeat receptor-like protein kinase"/>
    <property type="match status" value="1"/>
</dbReference>
<dbReference type="PRINTS" id="PR00019">
    <property type="entry name" value="LEURICHRPT"/>
</dbReference>
<dbReference type="InterPro" id="IPR050647">
    <property type="entry name" value="Plant_LRR-RLKs"/>
</dbReference>
<dbReference type="GO" id="GO:0033612">
    <property type="term" value="F:receptor serine/threonine kinase binding"/>
    <property type="evidence" value="ECO:0007669"/>
    <property type="project" value="TreeGrafter"/>
</dbReference>
<dbReference type="InterPro" id="IPR001245">
    <property type="entry name" value="Ser-Thr/Tyr_kinase_cat_dom"/>
</dbReference>
<evidence type="ECO:0000256" key="1">
    <source>
        <dbReference type="ARBA" id="ARBA00004167"/>
    </source>
</evidence>
<reference evidence="11 12" key="1">
    <citation type="submission" date="2024-01" db="EMBL/GenBank/DDBJ databases">
        <authorList>
            <person name="Waweru B."/>
        </authorList>
    </citation>
    <scope>NUCLEOTIDE SEQUENCE [LARGE SCALE GENOMIC DNA]</scope>
</reference>
<dbReference type="GO" id="GO:0016020">
    <property type="term" value="C:membrane"/>
    <property type="evidence" value="ECO:0007669"/>
    <property type="project" value="UniProtKB-SubCell"/>
</dbReference>
<evidence type="ECO:0000256" key="7">
    <source>
        <dbReference type="ARBA" id="ARBA00023180"/>
    </source>
</evidence>
<dbReference type="SMART" id="SM00369">
    <property type="entry name" value="LRR_TYP"/>
    <property type="match status" value="4"/>
</dbReference>
<evidence type="ECO:0000256" key="2">
    <source>
        <dbReference type="ARBA" id="ARBA00022614"/>
    </source>
</evidence>
<evidence type="ECO:0000256" key="3">
    <source>
        <dbReference type="ARBA" id="ARBA00022692"/>
    </source>
</evidence>
<keyword evidence="9" id="KW-0732">Signal</keyword>
<proteinExistence type="predicted"/>
<dbReference type="SUPFAM" id="SSF52058">
    <property type="entry name" value="L domain-like"/>
    <property type="match status" value="1"/>
</dbReference>
<dbReference type="InterPro" id="IPR000719">
    <property type="entry name" value="Prot_kinase_dom"/>
</dbReference>
<dbReference type="Gene3D" id="1.10.510.10">
    <property type="entry name" value="Transferase(Phosphotransferase) domain 1"/>
    <property type="match status" value="1"/>
</dbReference>
<evidence type="ECO:0000259" key="10">
    <source>
        <dbReference type="PROSITE" id="PS50011"/>
    </source>
</evidence>
<dbReference type="Pfam" id="PF23598">
    <property type="entry name" value="LRR_14"/>
    <property type="match status" value="1"/>
</dbReference>
<dbReference type="InterPro" id="IPR001611">
    <property type="entry name" value="Leu-rich_rpt"/>
</dbReference>
<dbReference type="Pfam" id="PF00560">
    <property type="entry name" value="LRR_1"/>
    <property type="match status" value="1"/>
</dbReference>
<keyword evidence="5 8" id="KW-1133">Transmembrane helix</keyword>
<dbReference type="Gene3D" id="3.30.200.20">
    <property type="entry name" value="Phosphorylase Kinase, domain 1"/>
    <property type="match status" value="1"/>
</dbReference>
<dbReference type="EMBL" id="CAWUPB010001009">
    <property type="protein sequence ID" value="CAK7336677.1"/>
    <property type="molecule type" value="Genomic_DNA"/>
</dbReference>
<dbReference type="PANTHER" id="PTHR48056">
    <property type="entry name" value="LRR RECEPTOR-LIKE SERINE/THREONINE-PROTEIN KINASE-RELATED"/>
    <property type="match status" value="1"/>
</dbReference>
<evidence type="ECO:0000256" key="9">
    <source>
        <dbReference type="SAM" id="SignalP"/>
    </source>
</evidence>
<dbReference type="Pfam" id="PF07714">
    <property type="entry name" value="PK_Tyr_Ser-Thr"/>
    <property type="match status" value="1"/>
</dbReference>
<keyword evidence="12" id="KW-1185">Reference proteome</keyword>
<dbReference type="FunFam" id="3.80.10.10:FF:000155">
    <property type="entry name" value="Putative inactive leucine-rich repeat receptor-like protein kinase"/>
    <property type="match status" value="1"/>
</dbReference>
<dbReference type="AlphaFoldDB" id="A0AAV1RM89"/>
<comment type="caution">
    <text evidence="11">The sequence shown here is derived from an EMBL/GenBank/DDBJ whole genome shotgun (WGS) entry which is preliminary data.</text>
</comment>
<dbReference type="Gene3D" id="3.80.10.10">
    <property type="entry name" value="Ribonuclease Inhibitor"/>
    <property type="match status" value="3"/>
</dbReference>
<name>A0AAV1RM89_9ROSI</name>
<dbReference type="GO" id="GO:0004674">
    <property type="term" value="F:protein serine/threonine kinase activity"/>
    <property type="evidence" value="ECO:0007669"/>
    <property type="project" value="UniProtKB-EC"/>
</dbReference>
<evidence type="ECO:0000256" key="8">
    <source>
        <dbReference type="SAM" id="Phobius"/>
    </source>
</evidence>
<dbReference type="InterPro" id="IPR032675">
    <property type="entry name" value="LRR_dom_sf"/>
</dbReference>
<evidence type="ECO:0000256" key="5">
    <source>
        <dbReference type="ARBA" id="ARBA00022989"/>
    </source>
</evidence>
<feature type="signal peptide" evidence="9">
    <location>
        <begin position="1"/>
        <end position="23"/>
    </location>
</feature>
<feature type="domain" description="Protein kinase" evidence="10">
    <location>
        <begin position="483"/>
        <end position="756"/>
    </location>
</feature>
<keyword evidence="4" id="KW-0677">Repeat</keyword>
<dbReference type="FunFam" id="1.10.510.10:FF:000657">
    <property type="entry name" value="Putative inactive leucine-rich repeat receptor-like protein kinase"/>
    <property type="match status" value="1"/>
</dbReference>
<accession>A0AAV1RM89</accession>